<dbReference type="GO" id="GO:0019563">
    <property type="term" value="P:glycerol catabolic process"/>
    <property type="evidence" value="ECO:0007669"/>
    <property type="project" value="UniProtKB-UniRule"/>
</dbReference>
<evidence type="ECO:0000256" key="5">
    <source>
        <dbReference type="ARBA" id="ARBA00022777"/>
    </source>
</evidence>
<sequence length="501" mass="56360">MEEYIVTLDEGTTSARTLVVNKKGEIVSSNQKELSQFYPNEGWVEQDPVEIWNTQRTTLIGALNASDISPEQIKAIGITNQRETVIVWDKETGNPIYNAIVWQDRRTDAFCIDLEKTHKEFIKEKTGLVVDAYFSASKVKWILDNVKGAKEKAKNGKLYFGNVNTWLIWRLTGGEAFVTDHTNASRTMLYNINTHDWDDDLLKLFQIPKSMLPTIKSNSEIYGYTFFGLLSKMSDCKIPISSSIGDQQSALFGQICLEPGEIKATYGTGAFILMNTGTSKVESKNGLLTTIAYNIGKNFVYGLEGSVMMAGATLQWLRDELRIIYKTQLSEWYAEQVNDDRQVYFVPSFSGLGSPYWDPYSRGAIFGLDRGVTKEHIIKAGLESIAFQTNDVFDAMAEDSGLEIKNVKVDGGAAKNNYLIKFQSNISETTIIRPKNIETTAMGAAFLSGLAVGFWTSIEEIKSIWATDTKINADTNFNKEKYLRGWKEAISRTRNWLKDTK</sequence>
<keyword evidence="4 10" id="KW-0547">Nucleotide-binding</keyword>
<dbReference type="GO" id="GO:0005829">
    <property type="term" value="C:cytosol"/>
    <property type="evidence" value="ECO:0007669"/>
    <property type="project" value="TreeGrafter"/>
</dbReference>
<evidence type="ECO:0000256" key="8">
    <source>
        <dbReference type="ARBA" id="ARBA00052101"/>
    </source>
</evidence>
<dbReference type="KEGG" id="sapi:SAPIS_v1c01940"/>
<comment type="similarity">
    <text evidence="2 10">Belongs to the FGGY kinase family.</text>
</comment>
<name>V5RJT9_SPIAP</name>
<reference evidence="13 14" key="1">
    <citation type="journal article" date="2014" name="Genome Announc.">
        <title>Complete Genome Sequence of Spiroplasma apis B31T (ATCC 33834), a Bacterium Associated with May Disease of Honeybees (Apis mellifera).</title>
        <authorList>
            <person name="Ku C."/>
            <person name="Lo W.S."/>
            <person name="Chen L.L."/>
            <person name="Kuo C.H."/>
        </authorList>
    </citation>
    <scope>NUCLEOTIDE SEQUENCE [LARGE SCALE GENOMIC DNA]</scope>
    <source>
        <strain evidence="13">B31</strain>
    </source>
</reference>
<feature type="domain" description="Carbohydrate kinase FGGY C-terminal" evidence="12">
    <location>
        <begin position="263"/>
        <end position="451"/>
    </location>
</feature>
<dbReference type="AlphaFoldDB" id="V5RJT9"/>
<dbReference type="Pfam" id="PF00370">
    <property type="entry name" value="FGGY_N"/>
    <property type="match status" value="1"/>
</dbReference>
<feature type="binding site" evidence="10">
    <location>
        <position position="416"/>
    </location>
    <ligand>
        <name>ADP</name>
        <dbReference type="ChEBI" id="CHEBI:456216"/>
    </ligand>
</feature>
<dbReference type="GO" id="GO:0005524">
    <property type="term" value="F:ATP binding"/>
    <property type="evidence" value="ECO:0007669"/>
    <property type="project" value="UniProtKB-UniRule"/>
</dbReference>
<feature type="binding site" evidence="10">
    <location>
        <position position="13"/>
    </location>
    <ligand>
        <name>ATP</name>
        <dbReference type="ChEBI" id="CHEBI:30616"/>
    </ligand>
</feature>
<dbReference type="SUPFAM" id="SSF53067">
    <property type="entry name" value="Actin-like ATPase domain"/>
    <property type="match status" value="2"/>
</dbReference>
<feature type="binding site" evidence="10">
    <location>
        <position position="12"/>
    </location>
    <ligand>
        <name>ATP</name>
        <dbReference type="ChEBI" id="CHEBI:30616"/>
    </ligand>
</feature>
<gene>
    <name evidence="10 13" type="primary">glpK</name>
    <name evidence="13" type="ORF">SAPIS_v1c01940</name>
</gene>
<feature type="binding site" evidence="10">
    <location>
        <position position="83"/>
    </location>
    <ligand>
        <name>sn-glycerol 3-phosphate</name>
        <dbReference type="ChEBI" id="CHEBI:57597"/>
    </ligand>
</feature>
<dbReference type="FunFam" id="3.30.420.40:FF:000008">
    <property type="entry name" value="Glycerol kinase"/>
    <property type="match status" value="1"/>
</dbReference>
<dbReference type="InterPro" id="IPR018485">
    <property type="entry name" value="FGGY_C"/>
</dbReference>
<dbReference type="HAMAP" id="MF_00186">
    <property type="entry name" value="Glycerol_kin"/>
    <property type="match status" value="1"/>
</dbReference>
<evidence type="ECO:0000256" key="7">
    <source>
        <dbReference type="ARBA" id="ARBA00022840"/>
    </source>
</evidence>
<feature type="binding site" evidence="10">
    <location>
        <position position="12"/>
    </location>
    <ligand>
        <name>sn-glycerol 3-phosphate</name>
        <dbReference type="ChEBI" id="CHEBI:57597"/>
    </ligand>
</feature>
<dbReference type="eggNOG" id="COG0554">
    <property type="taxonomic scope" value="Bacteria"/>
</dbReference>
<feature type="binding site" evidence="10">
    <location>
        <position position="82"/>
    </location>
    <ligand>
        <name>glycerol</name>
        <dbReference type="ChEBI" id="CHEBI:17754"/>
    </ligand>
</feature>
<evidence type="ECO:0000313" key="13">
    <source>
        <dbReference type="EMBL" id="AHB36040.1"/>
    </source>
</evidence>
<dbReference type="Gene3D" id="3.30.420.40">
    <property type="match status" value="2"/>
</dbReference>
<dbReference type="Proteomes" id="UP000018550">
    <property type="component" value="Chromosome"/>
</dbReference>
<dbReference type="GO" id="GO:0004370">
    <property type="term" value="F:glycerol kinase activity"/>
    <property type="evidence" value="ECO:0007669"/>
    <property type="project" value="UniProtKB-UniRule"/>
</dbReference>
<dbReference type="NCBIfam" id="NF000756">
    <property type="entry name" value="PRK00047.1"/>
    <property type="match status" value="1"/>
</dbReference>
<dbReference type="HOGENOM" id="CLU_009281_2_3_14"/>
<feature type="binding site" evidence="10">
    <location>
        <position position="133"/>
    </location>
    <ligand>
        <name>sn-glycerol 3-phosphate</name>
        <dbReference type="ChEBI" id="CHEBI:57597"/>
    </ligand>
</feature>
<organism evidence="13 14">
    <name type="scientific">Spiroplasma apis B31</name>
    <dbReference type="NCBI Taxonomy" id="1276258"/>
    <lineage>
        <taxon>Bacteria</taxon>
        <taxon>Bacillati</taxon>
        <taxon>Mycoplasmatota</taxon>
        <taxon>Mollicutes</taxon>
        <taxon>Entomoplasmatales</taxon>
        <taxon>Spiroplasmataceae</taxon>
        <taxon>Spiroplasma</taxon>
    </lineage>
</organism>
<keyword evidence="5 10" id="KW-0418">Kinase</keyword>
<feature type="binding site" evidence="10">
    <location>
        <position position="14"/>
    </location>
    <ligand>
        <name>ATP</name>
        <dbReference type="ChEBI" id="CHEBI:30616"/>
    </ligand>
</feature>
<feature type="binding site" evidence="10">
    <location>
        <position position="412"/>
    </location>
    <ligand>
        <name>ATP</name>
        <dbReference type="ChEBI" id="CHEBI:30616"/>
    </ligand>
</feature>
<keyword evidence="7 10" id="KW-0067">ATP-binding</keyword>
<proteinExistence type="inferred from homology"/>
<dbReference type="RefSeq" id="WP_023788974.1">
    <property type="nucleotide sequence ID" value="NC_022998.1"/>
</dbReference>
<dbReference type="PATRIC" id="fig|1276258.3.peg.187"/>
<evidence type="ECO:0000256" key="2">
    <source>
        <dbReference type="ARBA" id="ARBA00009156"/>
    </source>
</evidence>
<dbReference type="GO" id="GO:0006072">
    <property type="term" value="P:glycerol-3-phosphate metabolic process"/>
    <property type="evidence" value="ECO:0007669"/>
    <property type="project" value="InterPro"/>
</dbReference>
<dbReference type="STRING" id="1276258.SAPIS_v1c01940"/>
<feature type="domain" description="Carbohydrate kinase FGGY N-terminal" evidence="11">
    <location>
        <begin position="4"/>
        <end position="253"/>
    </location>
</feature>
<keyword evidence="6 10" id="KW-0319">Glycerol metabolism</keyword>
<dbReference type="InterPro" id="IPR018484">
    <property type="entry name" value="FGGY_N"/>
</dbReference>
<evidence type="ECO:0000256" key="9">
    <source>
        <dbReference type="ARBA" id="ARBA00054633"/>
    </source>
</evidence>
<evidence type="ECO:0000256" key="1">
    <source>
        <dbReference type="ARBA" id="ARBA00005190"/>
    </source>
</evidence>
<dbReference type="InterPro" id="IPR005999">
    <property type="entry name" value="Glycerol_kin"/>
</dbReference>
<feature type="binding site" evidence="10">
    <location>
        <position position="311"/>
    </location>
    <ligand>
        <name>ATP</name>
        <dbReference type="ChEBI" id="CHEBI:30616"/>
    </ligand>
</feature>
<dbReference type="InterPro" id="IPR043129">
    <property type="entry name" value="ATPase_NBD"/>
</dbReference>
<feature type="binding site" evidence="10">
    <location>
        <position position="246"/>
    </location>
    <ligand>
        <name>sn-glycerol 3-phosphate</name>
        <dbReference type="ChEBI" id="CHEBI:57597"/>
    </ligand>
</feature>
<dbReference type="InterPro" id="IPR018483">
    <property type="entry name" value="Carb_kinase_FGGY_CS"/>
</dbReference>
<evidence type="ECO:0000256" key="10">
    <source>
        <dbReference type="HAMAP-Rule" id="MF_00186"/>
    </source>
</evidence>
<dbReference type="OrthoDB" id="9805576at2"/>
<feature type="binding site" evidence="10">
    <location>
        <position position="83"/>
    </location>
    <ligand>
        <name>glycerol</name>
        <dbReference type="ChEBI" id="CHEBI:17754"/>
    </ligand>
</feature>
<dbReference type="UniPathway" id="UPA00618">
    <property type="reaction ID" value="UER00672"/>
</dbReference>
<feature type="binding site" evidence="10">
    <location>
        <position position="12"/>
    </location>
    <ligand>
        <name>ADP</name>
        <dbReference type="ChEBI" id="CHEBI:456216"/>
    </ligand>
</feature>
<dbReference type="Pfam" id="PF02782">
    <property type="entry name" value="FGGY_C"/>
    <property type="match status" value="1"/>
</dbReference>
<evidence type="ECO:0000256" key="6">
    <source>
        <dbReference type="ARBA" id="ARBA00022798"/>
    </source>
</evidence>
<comment type="pathway">
    <text evidence="1 10">Polyol metabolism; glycerol degradation via glycerol kinase pathway; sn-glycerol 3-phosphate from glycerol: step 1/1.</text>
</comment>
<dbReference type="PIRSF" id="PIRSF000538">
    <property type="entry name" value="GlpK"/>
    <property type="match status" value="1"/>
</dbReference>
<dbReference type="InterPro" id="IPR000577">
    <property type="entry name" value="Carb_kinase_FGGY"/>
</dbReference>
<dbReference type="PROSITE" id="PS00933">
    <property type="entry name" value="FGGY_KINASES_1"/>
    <property type="match status" value="1"/>
</dbReference>
<comment type="catalytic activity">
    <reaction evidence="8 10">
        <text>glycerol + ATP = sn-glycerol 3-phosphate + ADP + H(+)</text>
        <dbReference type="Rhea" id="RHEA:21644"/>
        <dbReference type="ChEBI" id="CHEBI:15378"/>
        <dbReference type="ChEBI" id="CHEBI:17754"/>
        <dbReference type="ChEBI" id="CHEBI:30616"/>
        <dbReference type="ChEBI" id="CHEBI:57597"/>
        <dbReference type="ChEBI" id="CHEBI:456216"/>
        <dbReference type="EC" id="2.7.1.30"/>
    </reaction>
</comment>
<feature type="binding site" evidence="10">
    <location>
        <position position="82"/>
    </location>
    <ligand>
        <name>sn-glycerol 3-phosphate</name>
        <dbReference type="ChEBI" id="CHEBI:57597"/>
    </ligand>
</feature>
<evidence type="ECO:0000256" key="4">
    <source>
        <dbReference type="ARBA" id="ARBA00022741"/>
    </source>
</evidence>
<dbReference type="EMBL" id="CP006682">
    <property type="protein sequence ID" value="AHB36040.1"/>
    <property type="molecule type" value="Genomic_DNA"/>
</dbReference>
<feature type="binding site" evidence="10">
    <location>
        <position position="268"/>
    </location>
    <ligand>
        <name>ADP</name>
        <dbReference type="ChEBI" id="CHEBI:456216"/>
    </ligand>
</feature>
<dbReference type="CDD" id="cd07786">
    <property type="entry name" value="FGGY_EcGK_like"/>
    <property type="match status" value="1"/>
</dbReference>
<evidence type="ECO:0000259" key="11">
    <source>
        <dbReference type="Pfam" id="PF00370"/>
    </source>
</evidence>
<feature type="binding site" evidence="10">
    <location>
        <position position="268"/>
    </location>
    <ligand>
        <name>ATP</name>
        <dbReference type="ChEBI" id="CHEBI:30616"/>
    </ligand>
</feature>
<keyword evidence="14" id="KW-1185">Reference proteome</keyword>
<evidence type="ECO:0000259" key="12">
    <source>
        <dbReference type="Pfam" id="PF02782"/>
    </source>
</evidence>
<feature type="binding site" evidence="10">
    <location>
        <position position="311"/>
    </location>
    <ligand>
        <name>ADP</name>
        <dbReference type="ChEBI" id="CHEBI:456216"/>
    </ligand>
</feature>
<feature type="binding site" evidence="10">
    <location>
        <position position="247"/>
    </location>
    <ligand>
        <name>glycerol</name>
        <dbReference type="ChEBI" id="CHEBI:17754"/>
    </ligand>
</feature>
<dbReference type="FunFam" id="3.30.420.40:FF:000007">
    <property type="entry name" value="Glycerol kinase"/>
    <property type="match status" value="1"/>
</dbReference>
<feature type="binding site" evidence="10">
    <location>
        <position position="246"/>
    </location>
    <ligand>
        <name>glycerol</name>
        <dbReference type="ChEBI" id="CHEBI:17754"/>
    </ligand>
</feature>
<keyword evidence="3 10" id="KW-0808">Transferase</keyword>
<dbReference type="EC" id="2.7.1.30" evidence="10"/>
<feature type="binding site" evidence="10">
    <location>
        <position position="315"/>
    </location>
    <ligand>
        <name>ATP</name>
        <dbReference type="ChEBI" id="CHEBI:30616"/>
    </ligand>
</feature>
<comment type="function">
    <text evidence="9 10">Key enzyme in the regulation of glycerol uptake and metabolism. Catalyzes the phosphorylation of glycerol to yield sn-glycerol 3-phosphate.</text>
</comment>
<dbReference type="NCBIfam" id="TIGR01311">
    <property type="entry name" value="glycerol_kin"/>
    <property type="match status" value="1"/>
</dbReference>
<protein>
    <recommendedName>
        <fullName evidence="10">Glycerol kinase</fullName>
        <ecNumber evidence="10">2.7.1.30</ecNumber>
    </recommendedName>
    <alternativeName>
        <fullName evidence="10">ATP:glycerol 3-phosphotransferase</fullName>
    </alternativeName>
    <alternativeName>
        <fullName evidence="10">Glycerokinase</fullName>
        <shortName evidence="10">GK</shortName>
    </alternativeName>
</protein>
<feature type="binding site" evidence="10">
    <location>
        <position position="412"/>
    </location>
    <ligand>
        <name>ADP</name>
        <dbReference type="ChEBI" id="CHEBI:456216"/>
    </ligand>
</feature>
<evidence type="ECO:0000313" key="14">
    <source>
        <dbReference type="Proteomes" id="UP000018550"/>
    </source>
</evidence>
<evidence type="ECO:0000256" key="3">
    <source>
        <dbReference type="ARBA" id="ARBA00022679"/>
    </source>
</evidence>
<feature type="binding site" evidence="10">
    <location>
        <position position="133"/>
    </location>
    <ligand>
        <name>glycerol</name>
        <dbReference type="ChEBI" id="CHEBI:17754"/>
    </ligand>
</feature>
<comment type="activity regulation">
    <text evidence="10">Inhibited by fructose 1,6-bisphosphate (FBP).</text>
</comment>
<dbReference type="PANTHER" id="PTHR10196:SF69">
    <property type="entry name" value="GLYCEROL KINASE"/>
    <property type="match status" value="1"/>
</dbReference>
<accession>V5RJT9</accession>
<feature type="binding site" evidence="10">
    <location>
        <position position="16"/>
    </location>
    <ligand>
        <name>ADP</name>
        <dbReference type="ChEBI" id="CHEBI:456216"/>
    </ligand>
</feature>
<dbReference type="PANTHER" id="PTHR10196">
    <property type="entry name" value="SUGAR KINASE"/>
    <property type="match status" value="1"/>
</dbReference>